<organism evidence="2 3">
    <name type="scientific">Georhizobium profundi</name>
    <dbReference type="NCBI Taxonomy" id="2341112"/>
    <lineage>
        <taxon>Bacteria</taxon>
        <taxon>Pseudomonadati</taxon>
        <taxon>Pseudomonadota</taxon>
        <taxon>Alphaproteobacteria</taxon>
        <taxon>Hyphomicrobiales</taxon>
        <taxon>Rhizobiaceae</taxon>
        <taxon>Georhizobium</taxon>
    </lineage>
</organism>
<gene>
    <name evidence="2" type="ORF">D5400_03825</name>
</gene>
<protein>
    <recommendedName>
        <fullName evidence="4">DUF1326 domain-containing protein</fullName>
    </recommendedName>
</protein>
<dbReference type="RefSeq" id="WP_126007809.1">
    <property type="nucleotide sequence ID" value="NZ_CP032509.1"/>
</dbReference>
<keyword evidence="1" id="KW-0732">Signal</keyword>
<accession>A0A3Q8XM49</accession>
<name>A0A3Q8XM49_9HYPH</name>
<dbReference type="OrthoDB" id="7952893at2"/>
<dbReference type="KEGG" id="abaw:D5400_03825"/>
<evidence type="ECO:0008006" key="4">
    <source>
        <dbReference type="Google" id="ProtNLM"/>
    </source>
</evidence>
<evidence type="ECO:0000256" key="1">
    <source>
        <dbReference type="SAM" id="SignalP"/>
    </source>
</evidence>
<evidence type="ECO:0000313" key="3">
    <source>
        <dbReference type="Proteomes" id="UP000268192"/>
    </source>
</evidence>
<dbReference type="Proteomes" id="UP000268192">
    <property type="component" value="Chromosome"/>
</dbReference>
<keyword evidence="3" id="KW-1185">Reference proteome</keyword>
<dbReference type="AlphaFoldDB" id="A0A3Q8XM49"/>
<proteinExistence type="predicted"/>
<dbReference type="EMBL" id="CP032509">
    <property type="protein sequence ID" value="AZN70521.1"/>
    <property type="molecule type" value="Genomic_DNA"/>
</dbReference>
<evidence type="ECO:0000313" key="2">
    <source>
        <dbReference type="EMBL" id="AZN70521.1"/>
    </source>
</evidence>
<feature type="chain" id="PRO_5018545921" description="DUF1326 domain-containing protein" evidence="1">
    <location>
        <begin position="18"/>
        <end position="233"/>
    </location>
</feature>
<sequence length="233" mass="24280">MKRLLILLTVLPAPALAEDAIVFADCREGGCSCHVSAISGDEIADITGVPTPDDAAQQTLVFYDGAFSWSRTSRDDLDLAMGGDGTCEIEVFDEIAPEDGTWTGTVEVENVTGCNPQVVAMVPSMVSDMTQTQSIAWGGVFDPAKLAGGGQSPVVRWTRVRSDHFTGLVPMPKNGVLDITVNATATLLAPDRAAATLSIRFDAAPGADAGALALIGMNGCEANAAYAFRRTGS</sequence>
<feature type="signal peptide" evidence="1">
    <location>
        <begin position="1"/>
        <end position="17"/>
    </location>
</feature>
<reference evidence="2 3" key="1">
    <citation type="submission" date="2018-09" db="EMBL/GenBank/DDBJ databases">
        <title>Marinorhizobium profundi gen. nov., sp. nov., isolated from a deep-sea sediment sample from the New Britain Trench and proposal of Marinorhizobiaceae fam. nov. in the order Rhizobiales of the class Alphaproteobacteria.</title>
        <authorList>
            <person name="Cao J."/>
        </authorList>
    </citation>
    <scope>NUCLEOTIDE SEQUENCE [LARGE SCALE GENOMIC DNA]</scope>
    <source>
        <strain evidence="2 3">WS11</strain>
    </source>
</reference>